<proteinExistence type="predicted"/>
<dbReference type="Proteomes" id="UP000046155">
    <property type="component" value="Unassembled WGS sequence"/>
</dbReference>
<evidence type="ECO:0000313" key="1">
    <source>
        <dbReference type="EMBL" id="CEO89544.1"/>
    </source>
</evidence>
<dbReference type="RefSeq" id="WP_044665462.1">
    <property type="nucleotide sequence ID" value="NZ_CDRZ01000250.1"/>
</dbReference>
<gene>
    <name evidence="1" type="ORF">SSCH_520005</name>
</gene>
<accession>A0A0B7MFZ8</accession>
<evidence type="ECO:0000313" key="2">
    <source>
        <dbReference type="Proteomes" id="UP000046155"/>
    </source>
</evidence>
<organism evidence="1 2">
    <name type="scientific">Syntrophaceticus schinkii</name>
    <dbReference type="NCBI Taxonomy" id="499207"/>
    <lineage>
        <taxon>Bacteria</taxon>
        <taxon>Bacillati</taxon>
        <taxon>Bacillota</taxon>
        <taxon>Clostridia</taxon>
        <taxon>Thermoanaerobacterales</taxon>
        <taxon>Thermoanaerobacterales Family III. Incertae Sedis</taxon>
        <taxon>Syntrophaceticus</taxon>
    </lineage>
</organism>
<reference evidence="2" key="1">
    <citation type="submission" date="2015-01" db="EMBL/GenBank/DDBJ databases">
        <authorList>
            <person name="Manzoor Shahid"/>
            <person name="Zubair Saima"/>
        </authorList>
    </citation>
    <scope>NUCLEOTIDE SEQUENCE [LARGE SCALE GENOMIC DNA]</scope>
    <source>
        <strain evidence="2">Sp3</strain>
    </source>
</reference>
<dbReference type="AlphaFoldDB" id="A0A0B7MFZ8"/>
<dbReference type="OrthoDB" id="5372599at2"/>
<name>A0A0B7MFZ8_9FIRM</name>
<sequence length="257" mass="27128">MRQYNITPAAGKRLIGKAVASHPEIQKALDHGTVVIVAGTTNGYVAEEILETIGSEDREDFTRKRFFRGITLPPSVTTTDAGQLPDESGFPGDMIITGGVWQKGKTIFDVVDSLKKGDVILKGANALDLQRKRAAVYIGHPKGGTIAAALQAVVGRRVRLLLPVGLEKRIDGDLDVLAGKLNVPGARGPRLLPVPGQVFTEIDAIKLLTGAEAELVAGGGVCGAEGSVWLAIDGEPQQEKAAEELLQSLANEPPFAL</sequence>
<keyword evidence="2" id="KW-1185">Reference proteome</keyword>
<dbReference type="EMBL" id="CDRZ01000250">
    <property type="protein sequence ID" value="CEO89544.1"/>
    <property type="molecule type" value="Genomic_DNA"/>
</dbReference>
<protein>
    <submittedName>
        <fullName evidence="1">Uncharacterized protein</fullName>
    </submittedName>
</protein>